<feature type="transmembrane region" description="Helical" evidence="1">
    <location>
        <begin position="507"/>
        <end position="525"/>
    </location>
</feature>
<dbReference type="EMBL" id="JAUSVO010000003">
    <property type="protein sequence ID" value="MDQ0438268.1"/>
    <property type="molecule type" value="Genomic_DNA"/>
</dbReference>
<protein>
    <submittedName>
        <fullName evidence="2">Uncharacterized protein</fullName>
    </submittedName>
</protein>
<feature type="transmembrane region" description="Helical" evidence="1">
    <location>
        <begin position="534"/>
        <end position="552"/>
    </location>
</feature>
<evidence type="ECO:0000256" key="1">
    <source>
        <dbReference type="SAM" id="Phobius"/>
    </source>
</evidence>
<feature type="transmembrane region" description="Helical" evidence="1">
    <location>
        <begin position="293"/>
        <end position="312"/>
    </location>
</feature>
<evidence type="ECO:0000313" key="3">
    <source>
        <dbReference type="Proteomes" id="UP001241603"/>
    </source>
</evidence>
<keyword evidence="1" id="KW-1133">Transmembrane helix</keyword>
<feature type="transmembrane region" description="Helical" evidence="1">
    <location>
        <begin position="435"/>
        <end position="455"/>
    </location>
</feature>
<feature type="transmembrane region" description="Helical" evidence="1">
    <location>
        <begin position="324"/>
        <end position="353"/>
    </location>
</feature>
<feature type="transmembrane region" description="Helical" evidence="1">
    <location>
        <begin position="208"/>
        <end position="226"/>
    </location>
</feature>
<dbReference type="Proteomes" id="UP001241603">
    <property type="component" value="Unassembled WGS sequence"/>
</dbReference>
<feature type="transmembrane region" description="Helical" evidence="1">
    <location>
        <begin position="107"/>
        <end position="126"/>
    </location>
</feature>
<keyword evidence="1" id="KW-0472">Membrane</keyword>
<feature type="transmembrane region" description="Helical" evidence="1">
    <location>
        <begin position="138"/>
        <end position="157"/>
    </location>
</feature>
<feature type="transmembrane region" description="Helical" evidence="1">
    <location>
        <begin position="232"/>
        <end position="254"/>
    </location>
</feature>
<reference evidence="2 3" key="1">
    <citation type="submission" date="2023-07" db="EMBL/GenBank/DDBJ databases">
        <title>Genomic Encyclopedia of Type Strains, Phase IV (KMG-IV): sequencing the most valuable type-strain genomes for metagenomic binning, comparative biology and taxonomic classification.</title>
        <authorList>
            <person name="Goeker M."/>
        </authorList>
    </citation>
    <scope>NUCLEOTIDE SEQUENCE [LARGE SCALE GENOMIC DNA]</scope>
    <source>
        <strain evidence="2 3">B6-8</strain>
    </source>
</reference>
<organism evidence="2 3">
    <name type="scientific">Kaistia dalseonensis</name>
    <dbReference type="NCBI Taxonomy" id="410840"/>
    <lineage>
        <taxon>Bacteria</taxon>
        <taxon>Pseudomonadati</taxon>
        <taxon>Pseudomonadota</taxon>
        <taxon>Alphaproteobacteria</taxon>
        <taxon>Hyphomicrobiales</taxon>
        <taxon>Kaistiaceae</taxon>
        <taxon>Kaistia</taxon>
    </lineage>
</organism>
<proteinExistence type="predicted"/>
<name>A0ABU0H8S8_9HYPH</name>
<comment type="caution">
    <text evidence="2">The sequence shown here is derived from an EMBL/GenBank/DDBJ whole genome shotgun (WGS) entry which is preliminary data.</text>
</comment>
<accession>A0ABU0H8S8</accession>
<feature type="transmembrane region" description="Helical" evidence="1">
    <location>
        <begin position="467"/>
        <end position="487"/>
    </location>
</feature>
<feature type="transmembrane region" description="Helical" evidence="1">
    <location>
        <begin position="79"/>
        <end position="101"/>
    </location>
</feature>
<feature type="transmembrane region" description="Helical" evidence="1">
    <location>
        <begin position="365"/>
        <end position="385"/>
    </location>
</feature>
<feature type="transmembrane region" description="Helical" evidence="1">
    <location>
        <begin position="20"/>
        <end position="44"/>
    </location>
</feature>
<keyword evidence="1" id="KW-0812">Transmembrane</keyword>
<gene>
    <name evidence="2" type="ORF">QO014_002660</name>
</gene>
<feature type="transmembrane region" description="Helical" evidence="1">
    <location>
        <begin position="261"/>
        <end position="281"/>
    </location>
</feature>
<dbReference type="RefSeq" id="WP_266349165.1">
    <property type="nucleotide sequence ID" value="NZ_JAPKNG010000003.1"/>
</dbReference>
<evidence type="ECO:0000313" key="2">
    <source>
        <dbReference type="EMBL" id="MDQ0438268.1"/>
    </source>
</evidence>
<keyword evidence="3" id="KW-1185">Reference proteome</keyword>
<feature type="transmembrane region" description="Helical" evidence="1">
    <location>
        <begin position="50"/>
        <end position="72"/>
    </location>
</feature>
<sequence>MAFELVLARRRFVAALTRRLVLIAPASVVLGVFIITMLGLAGRATDPVDLLAVISGVAVIIWTGIVTLVVAPTPFEERLFAGMVIGVAVTGLALVFGVFVLNLSPGAAFLLWLIFAIPAGMWIELSSDKIDHSVLLDFNNIADVAIIVSVCVIVGYLCVDYANSTHMFAETGRYPLWGDYFIHGTTIAEFSSPMMLGRGNPILSDQHISVYHYAPFLLIGVIAQAFDLPGLVAATALLLPIGLVLALVAAFALASELGGRSAGLLAIAAFCLIPDAGSYGLRNSFFSFDWLTLIVPGAGYGMAIASIFVLLVTRHLRYGDSTLWLCLVLLVALFNFRFHGLLIVVPAAALTWLSRFPFVRRNWGWFASIVIAGIGAFLVFGLIAPDRVLVFDHLFSVGPFLRDAHGVFGVPTAYDGFYASVVSSLGPILGGSVGIILLLPAILGAFCLVLPIALVMRMKGAKERGGWPPIVELFPFYVIVSYIAVVLVSPMAANGDSSEYSHRSFPFVYYFVAIFTSSFLGGWLFKARLERSRILVLAPLVMAAVFVAAMRISQFDPSKPKVSWAKFNYDVPVDPNTVSVAAVLKKNARPGDTFAVSPVDPNALFVDLGTVIASLSNVPTYVGSPAALMGEGAERQHVVFARLGQLKAIEGFRDAPSVAAALHAIGLDWYVVLTKGVPSFDPDTRFAAYKTPGAYIYRISPLGAFTGVEL</sequence>
<feature type="transmembrane region" description="Helical" evidence="1">
    <location>
        <begin position="406"/>
        <end position="429"/>
    </location>
</feature>